<dbReference type="NCBIfam" id="NF047322">
    <property type="entry name" value="HK_morpho_MacS"/>
    <property type="match status" value="1"/>
</dbReference>
<dbReference type="Pfam" id="PF19354">
    <property type="entry name" value="DUF5931"/>
    <property type="match status" value="1"/>
</dbReference>
<feature type="transmembrane region" description="Helical" evidence="5">
    <location>
        <begin position="88"/>
        <end position="106"/>
    </location>
</feature>
<evidence type="ECO:0000256" key="1">
    <source>
        <dbReference type="ARBA" id="ARBA00022679"/>
    </source>
</evidence>
<protein>
    <submittedName>
        <fullName evidence="8">DUF5931 domain-containing protein</fullName>
    </submittedName>
</protein>
<keyword evidence="1" id="KW-0808">Transferase</keyword>
<evidence type="ECO:0000256" key="3">
    <source>
        <dbReference type="ARBA" id="ARBA00023012"/>
    </source>
</evidence>
<evidence type="ECO:0000256" key="2">
    <source>
        <dbReference type="ARBA" id="ARBA00022777"/>
    </source>
</evidence>
<keyword evidence="5" id="KW-0812">Transmembrane</keyword>
<evidence type="ECO:0000256" key="4">
    <source>
        <dbReference type="SAM" id="MobiDB-lite"/>
    </source>
</evidence>
<dbReference type="Gene3D" id="1.20.5.1930">
    <property type="match status" value="1"/>
</dbReference>
<dbReference type="EMBL" id="BAAARN010000001">
    <property type="protein sequence ID" value="GAA2731863.1"/>
    <property type="molecule type" value="Genomic_DNA"/>
</dbReference>
<proteinExistence type="predicted"/>
<dbReference type="SUPFAM" id="SSF55874">
    <property type="entry name" value="ATPase domain of HSP90 chaperone/DNA topoisomerase II/histidine kinase"/>
    <property type="match status" value="1"/>
</dbReference>
<dbReference type="RefSeq" id="WP_344190184.1">
    <property type="nucleotide sequence ID" value="NZ_BAAARN010000001.1"/>
</dbReference>
<keyword evidence="2" id="KW-0418">Kinase</keyword>
<keyword evidence="5" id="KW-1133">Transmembrane helix</keyword>
<dbReference type="Gene3D" id="3.30.565.10">
    <property type="entry name" value="Histidine kinase-like ATPase, C-terminal domain"/>
    <property type="match status" value="1"/>
</dbReference>
<dbReference type="Pfam" id="PF02518">
    <property type="entry name" value="HATPase_c"/>
    <property type="match status" value="1"/>
</dbReference>
<feature type="transmembrane region" description="Helical" evidence="5">
    <location>
        <begin position="62"/>
        <end position="81"/>
    </location>
</feature>
<organism evidence="8 9">
    <name type="scientific">Pedococcus aerophilus</name>
    <dbReference type="NCBI Taxonomy" id="436356"/>
    <lineage>
        <taxon>Bacteria</taxon>
        <taxon>Bacillati</taxon>
        <taxon>Actinomycetota</taxon>
        <taxon>Actinomycetes</taxon>
        <taxon>Micrococcales</taxon>
        <taxon>Intrasporangiaceae</taxon>
        <taxon>Pedococcus</taxon>
    </lineage>
</organism>
<dbReference type="InterPro" id="IPR050482">
    <property type="entry name" value="Sensor_HK_TwoCompSys"/>
</dbReference>
<feature type="transmembrane region" description="Helical" evidence="5">
    <location>
        <begin position="162"/>
        <end position="180"/>
    </location>
</feature>
<evidence type="ECO:0000259" key="6">
    <source>
        <dbReference type="Pfam" id="PF02518"/>
    </source>
</evidence>
<dbReference type="InterPro" id="IPR045975">
    <property type="entry name" value="DUF5931"/>
</dbReference>
<feature type="region of interest" description="Disordered" evidence="4">
    <location>
        <begin position="378"/>
        <end position="400"/>
    </location>
</feature>
<feature type="domain" description="DUF5931" evidence="7">
    <location>
        <begin position="30"/>
        <end position="187"/>
    </location>
</feature>
<gene>
    <name evidence="8" type="ORF">GCM10009867_06500</name>
</gene>
<keyword evidence="3" id="KW-0902">Two-component regulatory system</keyword>
<name>A0ABP6GV22_9MICO</name>
<evidence type="ECO:0000313" key="9">
    <source>
        <dbReference type="Proteomes" id="UP001501326"/>
    </source>
</evidence>
<feature type="transmembrane region" description="Helical" evidence="5">
    <location>
        <begin position="126"/>
        <end position="150"/>
    </location>
</feature>
<dbReference type="PANTHER" id="PTHR24421:SF61">
    <property type="entry name" value="OXYGEN SENSOR HISTIDINE KINASE NREB"/>
    <property type="match status" value="1"/>
</dbReference>
<evidence type="ECO:0000259" key="7">
    <source>
        <dbReference type="Pfam" id="PF19354"/>
    </source>
</evidence>
<evidence type="ECO:0000256" key="5">
    <source>
        <dbReference type="SAM" id="Phobius"/>
    </source>
</evidence>
<dbReference type="Proteomes" id="UP001501326">
    <property type="component" value="Unassembled WGS sequence"/>
</dbReference>
<dbReference type="InterPro" id="IPR036890">
    <property type="entry name" value="HATPase_C_sf"/>
</dbReference>
<dbReference type="PANTHER" id="PTHR24421">
    <property type="entry name" value="NITRATE/NITRITE SENSOR PROTEIN NARX-RELATED"/>
    <property type="match status" value="1"/>
</dbReference>
<sequence length="400" mass="41853">MSRGDGAARGGHGTRLRLVAVPDSQPEVVSAFWKGIDVFRPIALAYAAYSLWDRPQDLVRPALGWAVLAVLGVWTVFLVFYRRRRLSLVVVELVLAAAAILATRLVDSAEAIEAGSRTLPTFWPAAGVVSAAVLLGRKGGVVASVFIGVVDLVEVGRATPNTINNIVLLLLIGTLIGYAVDLAREGHTKLREALALEAQVRERERLARTVHDGVLQTLAFINRRGAQLGGEAMQLGGMAADQERLLRALVSGTTPDESASAVHGDVDLRQQLARFAEGRVHLVAPADPVLVPPRVAGELVAAVGAALDNVHQHAGEAAEAWVLVEDEGEVVALTVRDNGTGMAPGRLDEAAAAGRLGASSSIRGRLSDLGGEAVYSGREGSGTTVTMRAPRSGARGGGVA</sequence>
<reference evidence="9" key="1">
    <citation type="journal article" date="2019" name="Int. J. Syst. Evol. Microbiol.">
        <title>The Global Catalogue of Microorganisms (GCM) 10K type strain sequencing project: providing services to taxonomists for standard genome sequencing and annotation.</title>
        <authorList>
            <consortium name="The Broad Institute Genomics Platform"/>
            <consortium name="The Broad Institute Genome Sequencing Center for Infectious Disease"/>
            <person name="Wu L."/>
            <person name="Ma J."/>
        </authorList>
    </citation>
    <scope>NUCLEOTIDE SEQUENCE [LARGE SCALE GENOMIC DNA]</scope>
    <source>
        <strain evidence="9">JCM 16378</strain>
    </source>
</reference>
<keyword evidence="9" id="KW-1185">Reference proteome</keyword>
<comment type="caution">
    <text evidence="8">The sequence shown here is derived from an EMBL/GenBank/DDBJ whole genome shotgun (WGS) entry which is preliminary data.</text>
</comment>
<dbReference type="InterPro" id="IPR003594">
    <property type="entry name" value="HATPase_dom"/>
</dbReference>
<evidence type="ECO:0000313" key="8">
    <source>
        <dbReference type="EMBL" id="GAA2731863.1"/>
    </source>
</evidence>
<accession>A0ABP6GV22</accession>
<keyword evidence="5" id="KW-0472">Membrane</keyword>
<feature type="domain" description="Histidine kinase/HSP90-like ATPase" evidence="6">
    <location>
        <begin position="299"/>
        <end position="391"/>
    </location>
</feature>